<keyword evidence="2" id="KW-1185">Reference proteome</keyword>
<name>A0A1L4D4W1_9BACT</name>
<dbReference type="EMBL" id="CP017835">
    <property type="protein sequence ID" value="APJ05243.1"/>
    <property type="molecule type" value="Genomic_DNA"/>
</dbReference>
<dbReference type="AlphaFoldDB" id="A0A1L4D4W1"/>
<dbReference type="OrthoDB" id="6543571at2"/>
<keyword evidence="1" id="KW-0614">Plasmid</keyword>
<organism evidence="1 2">
    <name type="scientific">Silvanigrella aquatica</name>
    <dbReference type="NCBI Taxonomy" id="1915309"/>
    <lineage>
        <taxon>Bacteria</taxon>
        <taxon>Pseudomonadati</taxon>
        <taxon>Bdellovibrionota</taxon>
        <taxon>Oligoflexia</taxon>
        <taxon>Silvanigrellales</taxon>
        <taxon>Silvanigrellaceae</taxon>
        <taxon>Silvanigrella</taxon>
    </lineage>
</organism>
<evidence type="ECO:0000313" key="2">
    <source>
        <dbReference type="Proteomes" id="UP000184731"/>
    </source>
</evidence>
<reference evidence="1 2" key="1">
    <citation type="submission" date="2016-10" db="EMBL/GenBank/DDBJ databases">
        <title>Silvanigrella aquatica sp. nov., isolated from a freshwater lake located in the Black Forest, Germany, description of Silvanigrellaceae fam. nov., Silvanigrellales ord. nov., reclassification of the order Bdellovibrionales in the class Oligoflexia, reclassification of the families Bacteriovoracaceae and Halobacteriovoraceae in the new order Bacteriovoracales ord. nov., and reclassification of the family Pseudobacteriovoracaceae in the order Oligoflexiales.</title>
        <authorList>
            <person name="Hahn M.W."/>
            <person name="Schmidt J."/>
            <person name="Koll U."/>
            <person name="Rohde M."/>
            <person name="Verbag S."/>
            <person name="Pitt A."/>
            <person name="Nakai R."/>
            <person name="Naganuma T."/>
            <person name="Lang E."/>
        </authorList>
    </citation>
    <scope>NUCLEOTIDE SEQUENCE [LARGE SCALE GENOMIC DNA]</scope>
    <source>
        <strain evidence="1 2">MWH-Nonnen-W8red</strain>
        <plasmid evidence="2">Plasmid pnonnen1</plasmid>
    </source>
</reference>
<dbReference type="Proteomes" id="UP000184731">
    <property type="component" value="Plasmid pnonnen1"/>
</dbReference>
<dbReference type="RefSeq" id="WP_148698907.1">
    <property type="nucleotide sequence ID" value="NZ_CP017835.1"/>
</dbReference>
<geneLocation type="plasmid" evidence="2">
    <name>pnonnen1</name>
</geneLocation>
<evidence type="ECO:0000313" key="1">
    <source>
        <dbReference type="EMBL" id="APJ05243.1"/>
    </source>
</evidence>
<sequence length="96" mass="11515">MFLFEFCVVKVNFPEADFWLIRLGSQNKVGMPVKKFYKEHIGIKVTRIDILIPEYLFYVFLDLFNRKYFKNFCAQGTLNLVYIKVSQVERLKFETS</sequence>
<dbReference type="KEGG" id="saqi:AXG55_14570"/>
<proteinExistence type="predicted"/>
<gene>
    <name evidence="1" type="ORF">AXG55_14570</name>
</gene>
<protein>
    <submittedName>
        <fullName evidence="1">Uncharacterized protein</fullName>
    </submittedName>
</protein>
<accession>A0A1L4D4W1</accession>